<dbReference type="Proteomes" id="UP000029647">
    <property type="component" value="Unassembled WGS sequence"/>
</dbReference>
<proteinExistence type="predicted"/>
<accession>A0A090WK35</accession>
<evidence type="ECO:0000313" key="2">
    <source>
        <dbReference type="Proteomes" id="UP000029647"/>
    </source>
</evidence>
<organism evidence="1 2">
    <name type="scientific">Nonlabens ulvanivorans</name>
    <name type="common">Persicivirga ulvanivorans</name>
    <dbReference type="NCBI Taxonomy" id="906888"/>
    <lineage>
        <taxon>Bacteria</taxon>
        <taxon>Pseudomonadati</taxon>
        <taxon>Bacteroidota</taxon>
        <taxon>Flavobacteriia</taxon>
        <taxon>Flavobacteriales</taxon>
        <taxon>Flavobacteriaceae</taxon>
        <taxon>Nonlabens</taxon>
    </lineage>
</organism>
<gene>
    <name evidence="1" type="ORF">JCM19275_1292</name>
</gene>
<comment type="caution">
    <text evidence="1">The sequence shown here is derived from an EMBL/GenBank/DDBJ whole genome shotgun (WGS) entry which is preliminary data.</text>
</comment>
<dbReference type="AlphaFoldDB" id="A0A090WK35"/>
<evidence type="ECO:0000313" key="1">
    <source>
        <dbReference type="EMBL" id="GAL76548.1"/>
    </source>
</evidence>
<dbReference type="EMBL" id="BBNT01000012">
    <property type="protein sequence ID" value="GAL76548.1"/>
    <property type="molecule type" value="Genomic_DNA"/>
</dbReference>
<sequence length="43" mass="5041">MYGNFCNFTSLKNYSKGLRVTAKTTHSPNTIAILYHYKTKWKI</sequence>
<protein>
    <submittedName>
        <fullName evidence="1">Uncharacterized protein</fullName>
    </submittedName>
</protein>
<reference evidence="1 2" key="1">
    <citation type="journal article" date="2014" name="Genome Announc.">
        <title>Draft Genome Sequences of Marine Flavobacterium Nonlabens Strains NR17, NR24, NR27, NR32, NR33, and Ara13.</title>
        <authorList>
            <person name="Nakanishi M."/>
            <person name="Meirelles P."/>
            <person name="Suzuki R."/>
            <person name="Takatani N."/>
            <person name="Mino S."/>
            <person name="Suda W."/>
            <person name="Oshima K."/>
            <person name="Hattori M."/>
            <person name="Ohkuma M."/>
            <person name="Hosokawa M."/>
            <person name="Miyashita K."/>
            <person name="Thompson F.L."/>
            <person name="Niwa A."/>
            <person name="Sawabe T."/>
            <person name="Sawabe T."/>
        </authorList>
    </citation>
    <scope>NUCLEOTIDE SEQUENCE [LARGE SCALE GENOMIC DNA]</scope>
    <source>
        <strain evidence="2">JCM19275</strain>
    </source>
</reference>
<name>A0A090WK35_NONUL</name>